<evidence type="ECO:0000256" key="5">
    <source>
        <dbReference type="ARBA" id="ARBA00023016"/>
    </source>
</evidence>
<dbReference type="SMART" id="SM00259">
    <property type="entry name" value="ZnF_A20"/>
    <property type="match status" value="1"/>
</dbReference>
<proteinExistence type="predicted"/>
<dbReference type="InterPro" id="IPR035896">
    <property type="entry name" value="AN1-like_Znf"/>
</dbReference>
<evidence type="ECO:0000313" key="10">
    <source>
        <dbReference type="RefSeq" id="XP_010917248.1"/>
    </source>
</evidence>
<dbReference type="SUPFAM" id="SSF118310">
    <property type="entry name" value="AN1-like Zinc finger"/>
    <property type="match status" value="1"/>
</dbReference>
<evidence type="ECO:0000259" key="7">
    <source>
        <dbReference type="PROSITE" id="PS51036"/>
    </source>
</evidence>
<dbReference type="InterPro" id="IPR050652">
    <property type="entry name" value="AN1_A20_ZnFinger"/>
</dbReference>
<dbReference type="GO" id="GO:0008270">
    <property type="term" value="F:zinc ion binding"/>
    <property type="evidence" value="ECO:0007669"/>
    <property type="project" value="UniProtKB-KW"/>
</dbReference>
<dbReference type="PANTHER" id="PTHR10634:SF98">
    <property type="entry name" value="ZINC FINGER A20 AND AN1 DOMAIN-CONTAINING STRESS-ASSOCIATED PROTEIN 3"/>
    <property type="match status" value="1"/>
</dbReference>
<dbReference type="RefSeq" id="XP_010917248.1">
    <property type="nucleotide sequence ID" value="XM_010918946.2"/>
</dbReference>
<evidence type="ECO:0000313" key="9">
    <source>
        <dbReference type="Proteomes" id="UP000504607"/>
    </source>
</evidence>
<accession>A0A6I9QY50</accession>
<dbReference type="PROSITE" id="PS51039">
    <property type="entry name" value="ZF_AN1"/>
    <property type="match status" value="1"/>
</dbReference>
<gene>
    <name evidence="10" type="primary">LOC105041883</name>
</gene>
<evidence type="ECO:0000256" key="4">
    <source>
        <dbReference type="ARBA" id="ARBA00022833"/>
    </source>
</evidence>
<dbReference type="GeneID" id="105041883"/>
<keyword evidence="2" id="KW-0479">Metal-binding</keyword>
<keyword evidence="9" id="KW-1185">Reference proteome</keyword>
<dbReference type="Gene3D" id="4.10.1110.10">
    <property type="entry name" value="AN1-like Zinc finger"/>
    <property type="match status" value="1"/>
</dbReference>
<dbReference type="InParanoid" id="A0A6I9QY50"/>
<protein>
    <submittedName>
        <fullName evidence="10">Zinc finger A20 and AN1 domain-containing stress-associated protein 8-like</fullName>
    </submittedName>
</protein>
<dbReference type="Proteomes" id="UP000504607">
    <property type="component" value="Chromosome 1"/>
</dbReference>
<dbReference type="KEGG" id="egu:105041883"/>
<feature type="domain" description="AN1-type" evidence="8">
    <location>
        <begin position="80"/>
        <end position="127"/>
    </location>
</feature>
<dbReference type="SUPFAM" id="SSF57716">
    <property type="entry name" value="Glucocorticoid receptor-like (DNA-binding domain)"/>
    <property type="match status" value="1"/>
</dbReference>
<evidence type="ECO:0000256" key="3">
    <source>
        <dbReference type="ARBA" id="ARBA00022771"/>
    </source>
</evidence>
<dbReference type="Pfam" id="PF01754">
    <property type="entry name" value="zf-A20"/>
    <property type="match status" value="1"/>
</dbReference>
<evidence type="ECO:0000259" key="8">
    <source>
        <dbReference type="PROSITE" id="PS51039"/>
    </source>
</evidence>
<evidence type="ECO:0000256" key="6">
    <source>
        <dbReference type="PROSITE-ProRule" id="PRU00449"/>
    </source>
</evidence>
<dbReference type="InterPro" id="IPR002653">
    <property type="entry name" value="Znf_A20"/>
</dbReference>
<feature type="domain" description="A20-type" evidence="7">
    <location>
        <begin position="7"/>
        <end position="41"/>
    </location>
</feature>
<organism evidence="9 10">
    <name type="scientific">Elaeis guineensis var. tenera</name>
    <name type="common">Oil palm</name>
    <dbReference type="NCBI Taxonomy" id="51953"/>
    <lineage>
        <taxon>Eukaryota</taxon>
        <taxon>Viridiplantae</taxon>
        <taxon>Streptophyta</taxon>
        <taxon>Embryophyta</taxon>
        <taxon>Tracheophyta</taxon>
        <taxon>Spermatophyta</taxon>
        <taxon>Magnoliopsida</taxon>
        <taxon>Liliopsida</taxon>
        <taxon>Arecaceae</taxon>
        <taxon>Arecoideae</taxon>
        <taxon>Cocoseae</taxon>
        <taxon>Elaeidinae</taxon>
        <taxon>Elaeis</taxon>
    </lineage>
</organism>
<dbReference type="Gene3D" id="1.20.5.4770">
    <property type="match status" value="1"/>
</dbReference>
<reference evidence="10" key="1">
    <citation type="submission" date="2025-08" db="UniProtKB">
        <authorList>
            <consortium name="RefSeq"/>
        </authorList>
    </citation>
    <scope>IDENTIFICATION</scope>
</reference>
<evidence type="ECO:0000256" key="1">
    <source>
        <dbReference type="ARBA" id="ARBA00003732"/>
    </source>
</evidence>
<keyword evidence="4" id="KW-0862">Zinc</keyword>
<name>A0A6I9QY50_ELAGV</name>
<dbReference type="InterPro" id="IPR000058">
    <property type="entry name" value="Znf_AN1"/>
</dbReference>
<dbReference type="AlphaFoldDB" id="A0A6I9QY50"/>
<sequence length="146" mass="15364">MASEEGCKNPSLCANGCGFFGSSTTLNLCSKCFKAFCLDQQQPVAPIAIVTMNAMVDEGGDGTTHSPTAGAVLPSSSGGESAKQRCNRCNKRVGPAGGFKCRCGATYCAVHRYPEEHECTFDYKAAGRSAIAKANPVVRANKFEKI</sequence>
<dbReference type="OrthoDB" id="428577at2759"/>
<keyword evidence="3 6" id="KW-0863">Zinc-finger</keyword>
<comment type="function">
    <text evidence="1">May be involved in environmental stress response.</text>
</comment>
<dbReference type="PANTHER" id="PTHR10634">
    <property type="entry name" value="AN1-TYPE ZINC FINGER PROTEIN"/>
    <property type="match status" value="1"/>
</dbReference>
<dbReference type="PROSITE" id="PS51036">
    <property type="entry name" value="ZF_A20"/>
    <property type="match status" value="1"/>
</dbReference>
<dbReference type="SMART" id="SM00154">
    <property type="entry name" value="ZnF_AN1"/>
    <property type="match status" value="1"/>
</dbReference>
<evidence type="ECO:0000256" key="2">
    <source>
        <dbReference type="ARBA" id="ARBA00022723"/>
    </source>
</evidence>
<dbReference type="GO" id="GO:0003677">
    <property type="term" value="F:DNA binding"/>
    <property type="evidence" value="ECO:0007669"/>
    <property type="project" value="InterPro"/>
</dbReference>
<keyword evidence="5" id="KW-0346">Stress response</keyword>
<dbReference type="FunFam" id="4.10.1110.10:FF:000001">
    <property type="entry name" value="Zinc finger AN1-type containing 6"/>
    <property type="match status" value="1"/>
</dbReference>
<dbReference type="Pfam" id="PF01428">
    <property type="entry name" value="zf-AN1"/>
    <property type="match status" value="1"/>
</dbReference>